<dbReference type="AlphaFoldDB" id="A0A8X7Y0N9"/>
<feature type="transmembrane region" description="Helical" evidence="1">
    <location>
        <begin position="23"/>
        <end position="41"/>
    </location>
</feature>
<reference evidence="2" key="1">
    <citation type="journal article" date="2020" name="bioRxiv">
        <title>Hybrid origin of Populus tomentosa Carr. identified through genome sequencing and phylogenomic analysis.</title>
        <authorList>
            <person name="An X."/>
            <person name="Gao K."/>
            <person name="Chen Z."/>
            <person name="Li J."/>
            <person name="Yang X."/>
            <person name="Yang X."/>
            <person name="Zhou J."/>
            <person name="Guo T."/>
            <person name="Zhao T."/>
            <person name="Huang S."/>
            <person name="Miao D."/>
            <person name="Khan W.U."/>
            <person name="Rao P."/>
            <person name="Ye M."/>
            <person name="Lei B."/>
            <person name="Liao W."/>
            <person name="Wang J."/>
            <person name="Ji L."/>
            <person name="Li Y."/>
            <person name="Guo B."/>
            <person name="Mustafa N.S."/>
            <person name="Li S."/>
            <person name="Yun Q."/>
            <person name="Keller S.R."/>
            <person name="Mao J."/>
            <person name="Zhang R."/>
            <person name="Strauss S.H."/>
        </authorList>
    </citation>
    <scope>NUCLEOTIDE SEQUENCE</scope>
    <source>
        <strain evidence="2">GM15</strain>
        <tissue evidence="2">Leaf</tissue>
    </source>
</reference>
<accession>A0A8X7Y0N9</accession>
<proteinExistence type="predicted"/>
<keyword evidence="1" id="KW-0472">Membrane</keyword>
<evidence type="ECO:0000313" key="3">
    <source>
        <dbReference type="Proteomes" id="UP000886885"/>
    </source>
</evidence>
<feature type="transmembrane region" description="Helical" evidence="1">
    <location>
        <begin position="94"/>
        <end position="114"/>
    </location>
</feature>
<evidence type="ECO:0000313" key="2">
    <source>
        <dbReference type="EMBL" id="KAG6741899.1"/>
    </source>
</evidence>
<keyword evidence="3" id="KW-1185">Reference proteome</keyword>
<keyword evidence="1" id="KW-1133">Transmembrane helix</keyword>
<dbReference type="Proteomes" id="UP000886885">
    <property type="component" value="Chromosome 17D"/>
</dbReference>
<sequence>MVGSLPPCEFLWRRSASDITVEAGRNIGLSLVVFVYAMLIMGRKCREMSGWDSLMDSGVKNFHYWTENHFYEFAFGVQAMVAPLSKRERGACRVVVGAVGMGGGYCGGLIWLFGLV</sequence>
<gene>
    <name evidence="2" type="ORF">POTOM_055179</name>
</gene>
<protein>
    <submittedName>
        <fullName evidence="2">Uncharacterized protein</fullName>
    </submittedName>
</protein>
<evidence type="ECO:0000256" key="1">
    <source>
        <dbReference type="SAM" id="Phobius"/>
    </source>
</evidence>
<name>A0A8X7Y0N9_POPTO</name>
<comment type="caution">
    <text evidence="2">The sequence shown here is derived from an EMBL/GenBank/DDBJ whole genome shotgun (WGS) entry which is preliminary data.</text>
</comment>
<organism evidence="2 3">
    <name type="scientific">Populus tomentosa</name>
    <name type="common">Chinese white poplar</name>
    <dbReference type="NCBI Taxonomy" id="118781"/>
    <lineage>
        <taxon>Eukaryota</taxon>
        <taxon>Viridiplantae</taxon>
        <taxon>Streptophyta</taxon>
        <taxon>Embryophyta</taxon>
        <taxon>Tracheophyta</taxon>
        <taxon>Spermatophyta</taxon>
        <taxon>Magnoliopsida</taxon>
        <taxon>eudicotyledons</taxon>
        <taxon>Gunneridae</taxon>
        <taxon>Pentapetalae</taxon>
        <taxon>rosids</taxon>
        <taxon>fabids</taxon>
        <taxon>Malpighiales</taxon>
        <taxon>Salicaceae</taxon>
        <taxon>Saliceae</taxon>
        <taxon>Populus</taxon>
    </lineage>
</organism>
<dbReference type="EMBL" id="JAAWWB010000034">
    <property type="protein sequence ID" value="KAG6741899.1"/>
    <property type="molecule type" value="Genomic_DNA"/>
</dbReference>
<keyword evidence="1" id="KW-0812">Transmembrane</keyword>